<dbReference type="InParanoid" id="A0A194QUP3"/>
<evidence type="ECO:0000256" key="1">
    <source>
        <dbReference type="SAM" id="MobiDB-lite"/>
    </source>
</evidence>
<dbReference type="EMBL" id="KQ461108">
    <property type="protein sequence ID" value="KPJ09248.1"/>
    <property type="molecule type" value="Genomic_DNA"/>
</dbReference>
<evidence type="ECO:0000313" key="3">
    <source>
        <dbReference type="Proteomes" id="UP000053240"/>
    </source>
</evidence>
<feature type="region of interest" description="Disordered" evidence="1">
    <location>
        <begin position="78"/>
        <end position="98"/>
    </location>
</feature>
<dbReference type="AlphaFoldDB" id="A0A194QUP3"/>
<sequence>MESPPSFSTHSEAPLLSEDSGLLITSGSFSSDSASGWHHITSELQESDFEEGSLSLCESTDTPERMCDDFFNTVKKNPGKPVVTPIEPPPEFQNSPKFTNIASKIV</sequence>
<dbReference type="Proteomes" id="UP000053240">
    <property type="component" value="Unassembled WGS sequence"/>
</dbReference>
<reference evidence="2 3" key="1">
    <citation type="journal article" date="2015" name="Nat. Commun.">
        <title>Outbred genome sequencing and CRISPR/Cas9 gene editing in butterflies.</title>
        <authorList>
            <person name="Li X."/>
            <person name="Fan D."/>
            <person name="Zhang W."/>
            <person name="Liu G."/>
            <person name="Zhang L."/>
            <person name="Zhao L."/>
            <person name="Fang X."/>
            <person name="Chen L."/>
            <person name="Dong Y."/>
            <person name="Chen Y."/>
            <person name="Ding Y."/>
            <person name="Zhao R."/>
            <person name="Feng M."/>
            <person name="Zhu Y."/>
            <person name="Feng Y."/>
            <person name="Jiang X."/>
            <person name="Zhu D."/>
            <person name="Xiang H."/>
            <person name="Feng X."/>
            <person name="Li S."/>
            <person name="Wang J."/>
            <person name="Zhang G."/>
            <person name="Kronforst M.R."/>
            <person name="Wang W."/>
        </authorList>
    </citation>
    <scope>NUCLEOTIDE SEQUENCE [LARGE SCALE GENOMIC DNA]</scope>
    <source>
        <strain evidence="2">Ya'a_city_454_Pm</strain>
        <tissue evidence="2">Whole body</tissue>
    </source>
</reference>
<organism evidence="2 3">
    <name type="scientific">Papilio machaon</name>
    <name type="common">Old World swallowtail butterfly</name>
    <dbReference type="NCBI Taxonomy" id="76193"/>
    <lineage>
        <taxon>Eukaryota</taxon>
        <taxon>Metazoa</taxon>
        <taxon>Ecdysozoa</taxon>
        <taxon>Arthropoda</taxon>
        <taxon>Hexapoda</taxon>
        <taxon>Insecta</taxon>
        <taxon>Pterygota</taxon>
        <taxon>Neoptera</taxon>
        <taxon>Endopterygota</taxon>
        <taxon>Lepidoptera</taxon>
        <taxon>Glossata</taxon>
        <taxon>Ditrysia</taxon>
        <taxon>Papilionoidea</taxon>
        <taxon>Papilionidae</taxon>
        <taxon>Papilioninae</taxon>
        <taxon>Papilio</taxon>
    </lineage>
</organism>
<evidence type="ECO:0000313" key="2">
    <source>
        <dbReference type="EMBL" id="KPJ09248.1"/>
    </source>
</evidence>
<dbReference type="STRING" id="76193.A0A194QUP3"/>
<protein>
    <submittedName>
        <fullName evidence="2">Uncharacterized protein</fullName>
    </submittedName>
</protein>
<proteinExistence type="predicted"/>
<accession>A0A194QUP3</accession>
<gene>
    <name evidence="2" type="ORF">RR48_15389</name>
</gene>
<name>A0A194QUP3_PAPMA</name>
<keyword evidence="3" id="KW-1185">Reference proteome</keyword>